<comment type="subcellular location">
    <subcellularLocation>
        <location evidence="1">Membrane</location>
        <topology evidence="1">Single-pass membrane protein</topology>
    </subcellularLocation>
</comment>
<evidence type="ECO:0000256" key="5">
    <source>
        <dbReference type="SAM" id="Phobius"/>
    </source>
</evidence>
<dbReference type="GO" id="GO:0016020">
    <property type="term" value="C:membrane"/>
    <property type="evidence" value="ECO:0007669"/>
    <property type="project" value="UniProtKB-SubCell"/>
</dbReference>
<accession>A0AAU9L071</accession>
<evidence type="ECO:0000313" key="11">
    <source>
        <dbReference type="Proteomes" id="UP001160483"/>
    </source>
</evidence>
<dbReference type="Proteomes" id="UP001158986">
    <property type="component" value="Unassembled WGS sequence"/>
</dbReference>
<keyword evidence="3 5" id="KW-1133">Transmembrane helix</keyword>
<evidence type="ECO:0000313" key="9">
    <source>
        <dbReference type="EMBL" id="CAH0515296.1"/>
    </source>
</evidence>
<keyword evidence="10" id="KW-1185">Reference proteome</keyword>
<sequence>MTKTFLSSALCGLVAVLSNASATTLFPHVPIVMWSQRPIFAGSNTYVSLEMDEVALASTLETVLTRDITADSVGMLSTPTTSFQQAEIMCLFLLPSLVLEDVPHLSKGAGSFIQNVVHNSVSSVVIPHTTRTKFLLSELTSMKPHIVGLKKLDAFIVSEEIQMLLSNGKTDLIVVQLPETMPLSDVDAAVKTASSKLNEASDGKMDFAFTGNDATPVVIQDLFARRLNAQAKAKMNSTQAAAFECQEGYLIGYSAAGKAFCFSHYVNITPDIMTGLLVGLLFIFMAYIGLSVLHQIQTPQRYPVQGAPRGKEF</sequence>
<evidence type="ECO:0000259" key="7">
    <source>
        <dbReference type="Pfam" id="PF20520"/>
    </source>
</evidence>
<dbReference type="Pfam" id="PF20520">
    <property type="entry name" value="Ac45-VOA1_TM"/>
    <property type="match status" value="1"/>
</dbReference>
<organism evidence="8 11">
    <name type="scientific">Peronospora belbahrii</name>
    <dbReference type="NCBI Taxonomy" id="622444"/>
    <lineage>
        <taxon>Eukaryota</taxon>
        <taxon>Sar</taxon>
        <taxon>Stramenopiles</taxon>
        <taxon>Oomycota</taxon>
        <taxon>Peronosporomycetes</taxon>
        <taxon>Peronosporales</taxon>
        <taxon>Peronosporaceae</taxon>
        <taxon>Peronospora</taxon>
    </lineage>
</organism>
<proteinExistence type="predicted"/>
<keyword evidence="6" id="KW-0732">Signal</keyword>
<evidence type="ECO:0000313" key="10">
    <source>
        <dbReference type="Proteomes" id="UP001158986"/>
    </source>
</evidence>
<gene>
    <name evidence="9" type="ORF">PBS001_LOCUS2009</name>
    <name evidence="8" type="ORF">PBS003_LOCUS404</name>
</gene>
<feature type="chain" id="PRO_5043998194" description="V-type proton ATPase subunit S1/VOA1 transmembrane domain-containing protein" evidence="6">
    <location>
        <begin position="23"/>
        <end position="313"/>
    </location>
</feature>
<protein>
    <recommendedName>
        <fullName evidence="7">V-type proton ATPase subunit S1/VOA1 transmembrane domain-containing protein</fullName>
    </recommendedName>
</protein>
<reference evidence="8 10" key="1">
    <citation type="submission" date="2021-11" db="EMBL/GenBank/DDBJ databases">
        <authorList>
            <person name="Islam A."/>
            <person name="Islam S."/>
            <person name="Flora M.S."/>
            <person name="Rahman M."/>
            <person name="Ziaur R.M."/>
            <person name="Epstein J.H."/>
            <person name="Hassan M."/>
            <person name="Klassen M."/>
            <person name="Woodard K."/>
            <person name="Webb A."/>
            <person name="Webby R.J."/>
            <person name="El Zowalaty M.E."/>
        </authorList>
    </citation>
    <scope>NUCLEOTIDE SEQUENCE</scope>
    <source>
        <strain evidence="9">Pbs1</strain>
        <strain evidence="8">Pbs3</strain>
    </source>
</reference>
<name>A0AAU9L071_9STRA</name>
<dbReference type="InterPro" id="IPR046756">
    <property type="entry name" value="VAS1/VOA1_TM"/>
</dbReference>
<keyword evidence="2 5" id="KW-0812">Transmembrane</keyword>
<comment type="caution">
    <text evidence="8">The sequence shown here is derived from an EMBL/GenBank/DDBJ whole genome shotgun (WGS) entry which is preliminary data.</text>
</comment>
<feature type="domain" description="V-type proton ATPase subunit S1/VOA1 transmembrane" evidence="7">
    <location>
        <begin position="269"/>
        <end position="302"/>
    </location>
</feature>
<evidence type="ECO:0000256" key="2">
    <source>
        <dbReference type="ARBA" id="ARBA00022692"/>
    </source>
</evidence>
<feature type="signal peptide" evidence="6">
    <location>
        <begin position="1"/>
        <end position="22"/>
    </location>
</feature>
<evidence type="ECO:0000256" key="1">
    <source>
        <dbReference type="ARBA" id="ARBA00004167"/>
    </source>
</evidence>
<evidence type="ECO:0000256" key="4">
    <source>
        <dbReference type="ARBA" id="ARBA00023136"/>
    </source>
</evidence>
<dbReference type="Proteomes" id="UP001160483">
    <property type="component" value="Unassembled WGS sequence"/>
</dbReference>
<dbReference type="EMBL" id="CAKLCB010000104">
    <property type="protein sequence ID" value="CAH0515296.1"/>
    <property type="molecule type" value="Genomic_DNA"/>
</dbReference>
<evidence type="ECO:0000256" key="6">
    <source>
        <dbReference type="SAM" id="SignalP"/>
    </source>
</evidence>
<dbReference type="EMBL" id="CAKKTJ010000086">
    <property type="protein sequence ID" value="CAH0473516.1"/>
    <property type="molecule type" value="Genomic_DNA"/>
</dbReference>
<feature type="transmembrane region" description="Helical" evidence="5">
    <location>
        <begin position="272"/>
        <end position="293"/>
    </location>
</feature>
<dbReference type="AlphaFoldDB" id="A0AAU9L071"/>
<evidence type="ECO:0000256" key="3">
    <source>
        <dbReference type="ARBA" id="ARBA00022989"/>
    </source>
</evidence>
<keyword evidence="4 5" id="KW-0472">Membrane</keyword>
<evidence type="ECO:0000313" key="8">
    <source>
        <dbReference type="EMBL" id="CAH0473516.1"/>
    </source>
</evidence>